<comment type="caution">
    <text evidence="1">The sequence shown here is derived from an EMBL/GenBank/DDBJ whole genome shotgun (WGS) entry which is preliminary data.</text>
</comment>
<sequence length="89" mass="9589">PTIRSFTSKDGNSYIEMPYTKLRSLSQKVNLRAGQSLVLTGFSQDNTSVNKRGTFTPGNFLFGGGRNGEHGRSTLVIIITPLLAGNNGD</sequence>
<evidence type="ECO:0000313" key="1">
    <source>
        <dbReference type="EMBL" id="MML56214.1"/>
    </source>
</evidence>
<gene>
    <name evidence="1" type="ORF">D7N80_23625</name>
</gene>
<dbReference type="AlphaFoldDB" id="A0A3R1ADC8"/>
<accession>A0A3R1ADC8</accession>
<organism evidence="1">
    <name type="scientific">Salmonella enterica I</name>
    <dbReference type="NCBI Taxonomy" id="59201"/>
    <lineage>
        <taxon>Bacteria</taxon>
        <taxon>Pseudomonadati</taxon>
        <taxon>Pseudomonadota</taxon>
        <taxon>Gammaproteobacteria</taxon>
        <taxon>Enterobacterales</taxon>
        <taxon>Enterobacteriaceae</taxon>
        <taxon>Salmonella</taxon>
    </lineage>
</organism>
<protein>
    <submittedName>
        <fullName evidence="1">PilN family type IVB pilus formation outer membrane protein</fullName>
    </submittedName>
</protein>
<dbReference type="Proteomes" id="UP000885348">
    <property type="component" value="Unassembled WGS sequence"/>
</dbReference>
<feature type="non-terminal residue" evidence="1">
    <location>
        <position position="1"/>
    </location>
</feature>
<proteinExistence type="predicted"/>
<reference evidence="1" key="1">
    <citation type="submission" date="2018-09" db="EMBL/GenBank/DDBJ databases">
        <authorList>
            <person name="Ashton P.M."/>
            <person name="Dallman T."/>
            <person name="Nair S."/>
            <person name="De Pinna E."/>
            <person name="Peters T."/>
            <person name="Grant K."/>
        </authorList>
    </citation>
    <scope>NUCLEOTIDE SEQUENCE [LARGE SCALE GENOMIC DNA]</scope>
    <source>
        <strain evidence="1">598938</strain>
    </source>
</reference>
<dbReference type="EMBL" id="RVVJ01000036">
    <property type="protein sequence ID" value="MML56214.1"/>
    <property type="molecule type" value="Genomic_DNA"/>
</dbReference>
<name>A0A3R1ADC8_SALET</name>